<protein>
    <submittedName>
        <fullName evidence="1">Uncharacterized protein</fullName>
    </submittedName>
</protein>
<evidence type="ECO:0000313" key="1">
    <source>
        <dbReference type="EMBL" id="KKN46682.1"/>
    </source>
</evidence>
<gene>
    <name evidence="1" type="ORF">LCGC14_0670470</name>
</gene>
<proteinExistence type="predicted"/>
<reference evidence="1" key="1">
    <citation type="journal article" date="2015" name="Nature">
        <title>Complex archaea that bridge the gap between prokaryotes and eukaryotes.</title>
        <authorList>
            <person name="Spang A."/>
            <person name="Saw J.H."/>
            <person name="Jorgensen S.L."/>
            <person name="Zaremba-Niedzwiedzka K."/>
            <person name="Martijn J."/>
            <person name="Lind A.E."/>
            <person name="van Eijk R."/>
            <person name="Schleper C."/>
            <person name="Guy L."/>
            <person name="Ettema T.J."/>
        </authorList>
    </citation>
    <scope>NUCLEOTIDE SEQUENCE</scope>
</reference>
<sequence length="102" mass="11397">MKIVATTVVIGGLFMSSFALAETPAMKQCTQISSLTGDYFAQRLEGKTKGEMQQATPPEFMHTEFFRMIDLAINLAFTFPETEKEENVEAMVYDNCLANSNQ</sequence>
<name>A0A0F9RB90_9ZZZZ</name>
<comment type="caution">
    <text evidence="1">The sequence shown here is derived from an EMBL/GenBank/DDBJ whole genome shotgun (WGS) entry which is preliminary data.</text>
</comment>
<accession>A0A0F9RB90</accession>
<organism evidence="1">
    <name type="scientific">marine sediment metagenome</name>
    <dbReference type="NCBI Taxonomy" id="412755"/>
    <lineage>
        <taxon>unclassified sequences</taxon>
        <taxon>metagenomes</taxon>
        <taxon>ecological metagenomes</taxon>
    </lineage>
</organism>
<dbReference type="AlphaFoldDB" id="A0A0F9RB90"/>
<dbReference type="EMBL" id="LAZR01001317">
    <property type="protein sequence ID" value="KKN46682.1"/>
    <property type="molecule type" value="Genomic_DNA"/>
</dbReference>